<reference evidence="1" key="1">
    <citation type="submission" date="2022-08" db="EMBL/GenBank/DDBJ databases">
        <authorList>
            <consortium name="DOE Joint Genome Institute"/>
            <person name="Min B."/>
            <person name="Riley R."/>
            <person name="Sierra-Patev S."/>
            <person name="Naranjo-Ortiz M."/>
            <person name="Looney B."/>
            <person name="Konkel Z."/>
            <person name="Slot J.C."/>
            <person name="Sakamoto Y."/>
            <person name="Steenwyk J.L."/>
            <person name="Rokas A."/>
            <person name="Carro J."/>
            <person name="Camarero S."/>
            <person name="Ferreira P."/>
            <person name="Molpeceres G."/>
            <person name="Ruiz-Duenas F.J."/>
            <person name="Serrano A."/>
            <person name="Henrissat B."/>
            <person name="Drula E."/>
            <person name="Hughes K.W."/>
            <person name="Mata J.L."/>
            <person name="Ishikawa N.K."/>
            <person name="Vargas-Isla R."/>
            <person name="Ushijima S."/>
            <person name="Smith C.A."/>
            <person name="Ahrendt S."/>
            <person name="Andreopoulos W."/>
            <person name="He G."/>
            <person name="Labutti K."/>
            <person name="Lipzen A."/>
            <person name="Ng V."/>
            <person name="Sandor L."/>
            <person name="Barry K."/>
            <person name="Martinez A.T."/>
            <person name="Xiao Y."/>
            <person name="Gibbons J.G."/>
            <person name="Terashima K."/>
            <person name="Hibbett D.S."/>
            <person name="Grigoriev I.V."/>
        </authorList>
    </citation>
    <scope>NUCLEOTIDE SEQUENCE</scope>
    <source>
        <strain evidence="1">Sp2 HRB7682 ss15</strain>
    </source>
</reference>
<evidence type="ECO:0000313" key="1">
    <source>
        <dbReference type="EMBL" id="KAJ4467724.1"/>
    </source>
</evidence>
<protein>
    <submittedName>
        <fullName evidence="1">Uncharacterized protein</fullName>
    </submittedName>
</protein>
<dbReference type="Gene3D" id="3.40.50.1000">
    <property type="entry name" value="HAD superfamily/HAD-like"/>
    <property type="match status" value="1"/>
</dbReference>
<evidence type="ECO:0000313" key="2">
    <source>
        <dbReference type="Proteomes" id="UP001150238"/>
    </source>
</evidence>
<dbReference type="InterPro" id="IPR023299">
    <property type="entry name" value="ATPase_P-typ_cyto_dom_N"/>
</dbReference>
<name>A0A9W9DF98_9AGAR</name>
<dbReference type="EMBL" id="JANVFS010000040">
    <property type="protein sequence ID" value="KAJ4467724.1"/>
    <property type="molecule type" value="Genomic_DNA"/>
</dbReference>
<accession>A0A9W9DF98</accession>
<comment type="caution">
    <text evidence="1">The sequence shown here is derived from an EMBL/GenBank/DDBJ whole genome shotgun (WGS) entry which is preliminary data.</text>
</comment>
<dbReference type="GO" id="GO:0000166">
    <property type="term" value="F:nucleotide binding"/>
    <property type="evidence" value="ECO:0007669"/>
    <property type="project" value="InterPro"/>
</dbReference>
<organism evidence="1 2">
    <name type="scientific">Lentinula lateritia</name>
    <dbReference type="NCBI Taxonomy" id="40482"/>
    <lineage>
        <taxon>Eukaryota</taxon>
        <taxon>Fungi</taxon>
        <taxon>Dikarya</taxon>
        <taxon>Basidiomycota</taxon>
        <taxon>Agaricomycotina</taxon>
        <taxon>Agaricomycetes</taxon>
        <taxon>Agaricomycetidae</taxon>
        <taxon>Agaricales</taxon>
        <taxon>Marasmiineae</taxon>
        <taxon>Omphalotaceae</taxon>
        <taxon>Lentinula</taxon>
    </lineage>
</organism>
<proteinExistence type="predicted"/>
<reference evidence="1" key="2">
    <citation type="journal article" date="2023" name="Proc. Natl. Acad. Sci. U.S.A.">
        <title>A global phylogenomic analysis of the shiitake genus Lentinula.</title>
        <authorList>
            <person name="Sierra-Patev S."/>
            <person name="Min B."/>
            <person name="Naranjo-Ortiz M."/>
            <person name="Looney B."/>
            <person name="Konkel Z."/>
            <person name="Slot J.C."/>
            <person name="Sakamoto Y."/>
            <person name="Steenwyk J.L."/>
            <person name="Rokas A."/>
            <person name="Carro J."/>
            <person name="Camarero S."/>
            <person name="Ferreira P."/>
            <person name="Molpeceres G."/>
            <person name="Ruiz-Duenas F.J."/>
            <person name="Serrano A."/>
            <person name="Henrissat B."/>
            <person name="Drula E."/>
            <person name="Hughes K.W."/>
            <person name="Mata J.L."/>
            <person name="Ishikawa N.K."/>
            <person name="Vargas-Isla R."/>
            <person name="Ushijima S."/>
            <person name="Smith C.A."/>
            <person name="Donoghue J."/>
            <person name="Ahrendt S."/>
            <person name="Andreopoulos W."/>
            <person name="He G."/>
            <person name="LaButti K."/>
            <person name="Lipzen A."/>
            <person name="Ng V."/>
            <person name="Riley R."/>
            <person name="Sandor L."/>
            <person name="Barry K."/>
            <person name="Martinez A.T."/>
            <person name="Xiao Y."/>
            <person name="Gibbons J.G."/>
            <person name="Terashima K."/>
            <person name="Grigoriev I.V."/>
            <person name="Hibbett D."/>
        </authorList>
    </citation>
    <scope>NUCLEOTIDE SEQUENCE</scope>
    <source>
        <strain evidence="1">Sp2 HRB7682 ss15</strain>
    </source>
</reference>
<dbReference type="Gene3D" id="3.40.1110.10">
    <property type="entry name" value="Calcium-transporting ATPase, cytoplasmic domain N"/>
    <property type="match status" value="1"/>
</dbReference>
<dbReference type="AlphaFoldDB" id="A0A9W9DF98"/>
<dbReference type="Proteomes" id="UP001150238">
    <property type="component" value="Unassembled WGS sequence"/>
</dbReference>
<dbReference type="InterPro" id="IPR023214">
    <property type="entry name" value="HAD_sf"/>
</dbReference>
<sequence>MHATDKTGMLTRNQMTVTNLWGGLRMFSAFQSNNNDTETTQFDLNAPGMSEMVDIAALNSRVKFDKTDVPFDK</sequence>
<gene>
    <name evidence="1" type="ORF">C8J55DRAFT_565194</name>
</gene>